<dbReference type="STRING" id="390807.SAMN04488095_3429"/>
<dbReference type="OrthoDB" id="9774675at2"/>
<dbReference type="AlphaFoldDB" id="A0A1I3TJP2"/>
<feature type="domain" description="Amine oxidase" evidence="2">
    <location>
        <begin position="23"/>
        <end position="274"/>
    </location>
</feature>
<dbReference type="SUPFAM" id="SSF51905">
    <property type="entry name" value="FAD/NAD(P)-binding domain"/>
    <property type="match status" value="1"/>
</dbReference>
<keyword evidence="4" id="KW-1185">Reference proteome</keyword>
<dbReference type="PANTHER" id="PTHR43734:SF1">
    <property type="entry name" value="PHYTOENE DESATURASE"/>
    <property type="match status" value="1"/>
</dbReference>
<evidence type="ECO:0000313" key="4">
    <source>
        <dbReference type="Proteomes" id="UP000199110"/>
    </source>
</evidence>
<dbReference type="Proteomes" id="UP000199110">
    <property type="component" value="Unassembled WGS sequence"/>
</dbReference>
<evidence type="ECO:0000256" key="1">
    <source>
        <dbReference type="ARBA" id="ARBA00006046"/>
    </source>
</evidence>
<dbReference type="PANTHER" id="PTHR43734">
    <property type="entry name" value="PHYTOENE DESATURASE"/>
    <property type="match status" value="1"/>
</dbReference>
<sequence length="461" mass="49618">MSDMFDNFSQSAPRVAILGAGFGGLAVGMRLAAGGWDVTVVDRLETPGGRATAITTRGHRFDLGPTLLTEPDLLRRLFLDCGEDPDTALSLSASNPLWTIRAPDGRELPISFGDDMTETVRRHAPSDLTGWLQMWRENGVPQKPGTPSDVIARLRRLLPGPRLMSRVERQVKDPQLRMALALPSVFMARNARRTGLDHSLPEILRGGIVGSRGGLGTVAQKMADVIVRRGGMLRLGCEVTAVLDPSPRPGLQLADGEVIRADVVVTACPPVTTSRPQPDETSAFIWHFGTRDTARLWPDVGQHTILSSRDMRANLNQIERGQLPDDPVLHLHRATLADPASAPSGGDTFYVLVPVPHLAHRTPLRWSDAAPVLRNRVMARLDGVIPGFADRIAASLTMTPEDMRDRYLSPHGVAAPRGSRVRGHGPIYNLVSGVSGGLAGAIAGAEALAAALPRRVGVEQV</sequence>
<comment type="similarity">
    <text evidence="1">Belongs to the carotenoid/retinoid oxidoreductase family.</text>
</comment>
<dbReference type="InterPro" id="IPR002937">
    <property type="entry name" value="Amino_oxidase"/>
</dbReference>
<evidence type="ECO:0000259" key="2">
    <source>
        <dbReference type="Pfam" id="PF01593"/>
    </source>
</evidence>
<dbReference type="Pfam" id="PF01593">
    <property type="entry name" value="Amino_oxidase"/>
    <property type="match status" value="1"/>
</dbReference>
<dbReference type="EMBL" id="FORA01000005">
    <property type="protein sequence ID" value="SFJ69846.1"/>
    <property type="molecule type" value="Genomic_DNA"/>
</dbReference>
<protein>
    <submittedName>
        <fullName evidence="3">Phytoene desaturase</fullName>
    </submittedName>
</protein>
<dbReference type="GO" id="GO:0016491">
    <property type="term" value="F:oxidoreductase activity"/>
    <property type="evidence" value="ECO:0007669"/>
    <property type="project" value="InterPro"/>
</dbReference>
<reference evidence="3 4" key="1">
    <citation type="submission" date="2016-10" db="EMBL/GenBank/DDBJ databases">
        <authorList>
            <person name="de Groot N.N."/>
        </authorList>
    </citation>
    <scope>NUCLEOTIDE SEQUENCE [LARGE SCALE GENOMIC DNA]</scope>
    <source>
        <strain evidence="3 4">DSM 19073</strain>
    </source>
</reference>
<gene>
    <name evidence="3" type="ORF">SAMN04488095_3429</name>
</gene>
<dbReference type="RefSeq" id="WP_092783758.1">
    <property type="nucleotide sequence ID" value="NZ_FORA01000005.1"/>
</dbReference>
<dbReference type="InterPro" id="IPR036188">
    <property type="entry name" value="FAD/NAD-bd_sf"/>
</dbReference>
<dbReference type="Gene3D" id="3.50.50.60">
    <property type="entry name" value="FAD/NAD(P)-binding domain"/>
    <property type="match status" value="2"/>
</dbReference>
<name>A0A1I3TJP2_9RHOB</name>
<proteinExistence type="inferred from homology"/>
<evidence type="ECO:0000313" key="3">
    <source>
        <dbReference type="EMBL" id="SFJ69846.1"/>
    </source>
</evidence>
<organism evidence="3 4">
    <name type="scientific">Jannaschia pohangensis</name>
    <dbReference type="NCBI Taxonomy" id="390807"/>
    <lineage>
        <taxon>Bacteria</taxon>
        <taxon>Pseudomonadati</taxon>
        <taxon>Pseudomonadota</taxon>
        <taxon>Alphaproteobacteria</taxon>
        <taxon>Rhodobacterales</taxon>
        <taxon>Roseobacteraceae</taxon>
        <taxon>Jannaschia</taxon>
    </lineage>
</organism>
<accession>A0A1I3TJP2</accession>